<protein>
    <recommendedName>
        <fullName evidence="3">Methyltransferase type 11 domain-containing protein</fullName>
    </recommendedName>
</protein>
<sequence length="200" mass="22608">MPILERVRAVAGSIKFNLQVQSLPDRRYLRKTMLPAMAKACPANVLLAGTRRYTRRYPAAFDPHVTKVWTIDFDPGAERFGNGSLHHTGDMCEVDQVFQGVLFDVIHVNGLLGFGVNEPAEVCRMVEACHRALKPNGSLMLGWDVDCSPDPLDNPDVIRLFSHQQIGDLPARHRESRVNGFDHVFDWFERREISFPGLII</sequence>
<dbReference type="RefSeq" id="WP_186775824.1">
    <property type="nucleotide sequence ID" value="NZ_SJPW01000008.1"/>
</dbReference>
<evidence type="ECO:0008006" key="3">
    <source>
        <dbReference type="Google" id="ProtNLM"/>
    </source>
</evidence>
<gene>
    <name evidence="1" type="ORF">Poly51_54580</name>
</gene>
<accession>A0A5C6E8P3</accession>
<evidence type="ECO:0000313" key="1">
    <source>
        <dbReference type="EMBL" id="TWU46063.1"/>
    </source>
</evidence>
<name>A0A5C6E8P3_9BACT</name>
<keyword evidence="2" id="KW-1185">Reference proteome</keyword>
<comment type="caution">
    <text evidence="1">The sequence shown here is derived from an EMBL/GenBank/DDBJ whole genome shotgun (WGS) entry which is preliminary data.</text>
</comment>
<dbReference type="Gene3D" id="3.40.50.150">
    <property type="entry name" value="Vaccinia Virus protein VP39"/>
    <property type="match status" value="1"/>
</dbReference>
<proteinExistence type="predicted"/>
<reference evidence="1 2" key="1">
    <citation type="submission" date="2019-02" db="EMBL/GenBank/DDBJ databases">
        <title>Deep-cultivation of Planctomycetes and their phenomic and genomic characterization uncovers novel biology.</title>
        <authorList>
            <person name="Wiegand S."/>
            <person name="Jogler M."/>
            <person name="Boedeker C."/>
            <person name="Pinto D."/>
            <person name="Vollmers J."/>
            <person name="Rivas-Marin E."/>
            <person name="Kohn T."/>
            <person name="Peeters S.H."/>
            <person name="Heuer A."/>
            <person name="Rast P."/>
            <person name="Oberbeckmann S."/>
            <person name="Bunk B."/>
            <person name="Jeske O."/>
            <person name="Meyerdierks A."/>
            <person name="Storesund J.E."/>
            <person name="Kallscheuer N."/>
            <person name="Luecker S."/>
            <person name="Lage O.M."/>
            <person name="Pohl T."/>
            <person name="Merkel B.J."/>
            <person name="Hornburger P."/>
            <person name="Mueller R.-W."/>
            <person name="Bruemmer F."/>
            <person name="Labrenz M."/>
            <person name="Spormann A.M."/>
            <person name="Op Den Camp H."/>
            <person name="Overmann J."/>
            <person name="Amann R."/>
            <person name="Jetten M.S.M."/>
            <person name="Mascher T."/>
            <person name="Medema M.H."/>
            <person name="Devos D.P."/>
            <person name="Kaster A.-K."/>
            <person name="Ovreas L."/>
            <person name="Rohde M."/>
            <person name="Galperin M.Y."/>
            <person name="Jogler C."/>
        </authorList>
    </citation>
    <scope>NUCLEOTIDE SEQUENCE [LARGE SCALE GENOMIC DNA]</scope>
    <source>
        <strain evidence="1 2">Poly51</strain>
    </source>
</reference>
<organism evidence="1 2">
    <name type="scientific">Rubripirellula tenax</name>
    <dbReference type="NCBI Taxonomy" id="2528015"/>
    <lineage>
        <taxon>Bacteria</taxon>
        <taxon>Pseudomonadati</taxon>
        <taxon>Planctomycetota</taxon>
        <taxon>Planctomycetia</taxon>
        <taxon>Pirellulales</taxon>
        <taxon>Pirellulaceae</taxon>
        <taxon>Rubripirellula</taxon>
    </lineage>
</organism>
<dbReference type="EMBL" id="SJPW01000008">
    <property type="protein sequence ID" value="TWU46063.1"/>
    <property type="molecule type" value="Genomic_DNA"/>
</dbReference>
<dbReference type="InterPro" id="IPR029063">
    <property type="entry name" value="SAM-dependent_MTases_sf"/>
</dbReference>
<evidence type="ECO:0000313" key="2">
    <source>
        <dbReference type="Proteomes" id="UP000318288"/>
    </source>
</evidence>
<dbReference type="SUPFAM" id="SSF53335">
    <property type="entry name" value="S-adenosyl-L-methionine-dependent methyltransferases"/>
    <property type="match status" value="1"/>
</dbReference>
<dbReference type="Proteomes" id="UP000318288">
    <property type="component" value="Unassembled WGS sequence"/>
</dbReference>
<dbReference type="AlphaFoldDB" id="A0A5C6E8P3"/>